<dbReference type="GO" id="GO:0016746">
    <property type="term" value="F:acyltransferase activity"/>
    <property type="evidence" value="ECO:0007669"/>
    <property type="project" value="UniProtKB-KW"/>
</dbReference>
<comment type="caution">
    <text evidence="2">The sequence shown here is derived from an EMBL/GenBank/DDBJ whole genome shotgun (WGS) entry which is preliminary data.</text>
</comment>
<keyword evidence="2" id="KW-0808">Transferase</keyword>
<evidence type="ECO:0000313" key="3">
    <source>
        <dbReference type="Proteomes" id="UP001597263"/>
    </source>
</evidence>
<name>A0ABW3V849_9HYPH</name>
<evidence type="ECO:0000313" key="2">
    <source>
        <dbReference type="EMBL" id="MFD1228797.1"/>
    </source>
</evidence>
<dbReference type="RefSeq" id="WP_374806428.1">
    <property type="nucleotide sequence ID" value="NZ_JAUCBM010000001.1"/>
</dbReference>
<proteinExistence type="predicted"/>
<keyword evidence="2" id="KW-0012">Acyltransferase</keyword>
<keyword evidence="3" id="KW-1185">Reference proteome</keyword>
<dbReference type="Proteomes" id="UP001597263">
    <property type="component" value="Unassembled WGS sequence"/>
</dbReference>
<dbReference type="EMBL" id="JBHTMA010000040">
    <property type="protein sequence ID" value="MFD1228797.1"/>
    <property type="molecule type" value="Genomic_DNA"/>
</dbReference>
<organism evidence="2 3">
    <name type="scientific">Pseudochrobactrum kiredjianiae</name>
    <dbReference type="NCBI Taxonomy" id="386305"/>
    <lineage>
        <taxon>Bacteria</taxon>
        <taxon>Pseudomonadati</taxon>
        <taxon>Pseudomonadota</taxon>
        <taxon>Alphaproteobacteria</taxon>
        <taxon>Hyphomicrobiales</taxon>
        <taxon>Brucellaceae</taxon>
        <taxon>Pseudochrobactrum</taxon>
    </lineage>
</organism>
<feature type="domain" description="DUF374" evidence="1">
    <location>
        <begin position="86"/>
        <end position="159"/>
    </location>
</feature>
<dbReference type="Pfam" id="PF04028">
    <property type="entry name" value="DUF374"/>
    <property type="match status" value="1"/>
</dbReference>
<protein>
    <submittedName>
        <fullName evidence="2">Lysophospholipid acyltransferase family protein</fullName>
    </submittedName>
</protein>
<sequence>MTVAGDNVQQDGFLKRVWQRIREPLARSEMLKTVLVNLISGYLRLVYATNKRLPGFDETIASQKKHTPYIVTFWHGQHLMGTFVREKSVPVVAMFSRSADAELNARVAEKLGLQTVRGSGGRAGSDNSGKGGARALITLKRALDQGISTGMIADVAHSPVREAGQGIILLAKLSGRPILPVAYAFSRSVVLQRSWDKTSIPLPFGRSAAVTTEPVWVPVDADEILLEEKRQELTRKLDAATDAAYKQLGLQTPPAR</sequence>
<reference evidence="3" key="1">
    <citation type="journal article" date="2019" name="Int. J. Syst. Evol. Microbiol.">
        <title>The Global Catalogue of Microorganisms (GCM) 10K type strain sequencing project: providing services to taxonomists for standard genome sequencing and annotation.</title>
        <authorList>
            <consortium name="The Broad Institute Genomics Platform"/>
            <consortium name="The Broad Institute Genome Sequencing Center for Infectious Disease"/>
            <person name="Wu L."/>
            <person name="Ma J."/>
        </authorList>
    </citation>
    <scope>NUCLEOTIDE SEQUENCE [LARGE SCALE GENOMIC DNA]</scope>
    <source>
        <strain evidence="3">CCUG 49584</strain>
    </source>
</reference>
<evidence type="ECO:0000259" key="1">
    <source>
        <dbReference type="Pfam" id="PF04028"/>
    </source>
</evidence>
<accession>A0ABW3V849</accession>
<dbReference type="InterPro" id="IPR007172">
    <property type="entry name" value="DUF374"/>
</dbReference>
<dbReference type="CDD" id="cd07983">
    <property type="entry name" value="LPLAT_DUF374-like"/>
    <property type="match status" value="1"/>
</dbReference>
<gene>
    <name evidence="2" type="ORF">ACFQ35_16770</name>
</gene>